<dbReference type="SUPFAM" id="SSF161098">
    <property type="entry name" value="MetI-like"/>
    <property type="match status" value="1"/>
</dbReference>
<gene>
    <name evidence="9" type="ORF">C4K88_13640</name>
</gene>
<dbReference type="GO" id="GO:0055085">
    <property type="term" value="P:transmembrane transport"/>
    <property type="evidence" value="ECO:0007669"/>
    <property type="project" value="InterPro"/>
</dbReference>
<dbReference type="InterPro" id="IPR035906">
    <property type="entry name" value="MetI-like_sf"/>
</dbReference>
<evidence type="ECO:0000256" key="4">
    <source>
        <dbReference type="ARBA" id="ARBA00022692"/>
    </source>
</evidence>
<comment type="similarity">
    <text evidence="7">Belongs to the binding-protein-dependent transport system permease family.</text>
</comment>
<feature type="transmembrane region" description="Helical" evidence="7">
    <location>
        <begin position="152"/>
        <end position="174"/>
    </location>
</feature>
<dbReference type="CDD" id="cd06261">
    <property type="entry name" value="TM_PBP2"/>
    <property type="match status" value="1"/>
</dbReference>
<keyword evidence="2 7" id="KW-0813">Transport</keyword>
<evidence type="ECO:0000313" key="9">
    <source>
        <dbReference type="EMBL" id="PPB48753.1"/>
    </source>
</evidence>
<evidence type="ECO:0000313" key="10">
    <source>
        <dbReference type="Proteomes" id="UP000239297"/>
    </source>
</evidence>
<evidence type="ECO:0000256" key="6">
    <source>
        <dbReference type="ARBA" id="ARBA00023136"/>
    </source>
</evidence>
<dbReference type="Gene3D" id="1.10.3720.10">
    <property type="entry name" value="MetI-like"/>
    <property type="match status" value="1"/>
</dbReference>
<comment type="caution">
    <text evidence="9">The sequence shown here is derived from an EMBL/GenBank/DDBJ whole genome shotgun (WGS) entry which is preliminary data.</text>
</comment>
<evidence type="ECO:0000256" key="2">
    <source>
        <dbReference type="ARBA" id="ARBA00022448"/>
    </source>
</evidence>
<evidence type="ECO:0000256" key="1">
    <source>
        <dbReference type="ARBA" id="ARBA00004651"/>
    </source>
</evidence>
<keyword evidence="4 7" id="KW-0812">Transmembrane</keyword>
<keyword evidence="6 7" id="KW-0472">Membrane</keyword>
<keyword evidence="5 7" id="KW-1133">Transmembrane helix</keyword>
<dbReference type="Pfam" id="PF00528">
    <property type="entry name" value="BPD_transp_1"/>
    <property type="match status" value="1"/>
</dbReference>
<name>A0A2S5IW05_9MICC</name>
<dbReference type="PROSITE" id="PS50928">
    <property type="entry name" value="ABC_TM1"/>
    <property type="match status" value="1"/>
</dbReference>
<feature type="transmembrane region" description="Helical" evidence="7">
    <location>
        <begin position="62"/>
        <end position="85"/>
    </location>
</feature>
<dbReference type="AlphaFoldDB" id="A0A2S5IW05"/>
<dbReference type="OrthoDB" id="3173654at2"/>
<dbReference type="PANTHER" id="PTHR43005:SF1">
    <property type="entry name" value="SPERMIDINE_PUTRESCINE TRANSPORT SYSTEM PERMEASE PROTEIN"/>
    <property type="match status" value="1"/>
</dbReference>
<evidence type="ECO:0000256" key="5">
    <source>
        <dbReference type="ARBA" id="ARBA00022989"/>
    </source>
</evidence>
<protein>
    <recommendedName>
        <fullName evidence="8">ABC transmembrane type-1 domain-containing protein</fullName>
    </recommendedName>
</protein>
<evidence type="ECO:0000256" key="3">
    <source>
        <dbReference type="ARBA" id="ARBA00022475"/>
    </source>
</evidence>
<dbReference type="PANTHER" id="PTHR43005">
    <property type="entry name" value="BLR7065 PROTEIN"/>
    <property type="match status" value="1"/>
</dbReference>
<reference evidence="9 10" key="1">
    <citation type="journal article" date="2014" name="Int. J. Syst. Evol. Microbiol.">
        <title>Arthrobacter pityocampae sp. nov., isolated from Thaumetopoea pityocampa (Lep., Thaumetopoeidae).</title>
        <authorList>
            <person name="Ince I.A."/>
            <person name="Demirbag Z."/>
            <person name="Kati H."/>
        </authorList>
    </citation>
    <scope>NUCLEOTIDE SEQUENCE [LARGE SCALE GENOMIC DNA]</scope>
    <source>
        <strain evidence="9 10">Tp2</strain>
    </source>
</reference>
<organism evidence="9 10">
    <name type="scientific">Arthrobacter pityocampae</name>
    <dbReference type="NCBI Taxonomy" id="547334"/>
    <lineage>
        <taxon>Bacteria</taxon>
        <taxon>Bacillati</taxon>
        <taxon>Actinomycetota</taxon>
        <taxon>Actinomycetes</taxon>
        <taxon>Micrococcales</taxon>
        <taxon>Micrococcaceae</taxon>
        <taxon>Arthrobacter</taxon>
    </lineage>
</organism>
<keyword evidence="3" id="KW-1003">Cell membrane</keyword>
<sequence length="290" mass="31941">MRRREFAVLIGPSLLVMLGLLVFPLIRTVQWSFQQVSYGSPGVFVGLSNYTQALSDPRFGRAVFFTLLLTGIVTALILLVGYLVAVGVNGLGRLRPYVLGSMLVAYVLPGVVGAVSFSWLFDSNFGGVLNLVIERLTGQEFLWFTDTWPNRVMIIAHTVWHLLPFSVLMILAGLQGVPKELREAATIDGASAWKMHLYVIIPTMRGIVGFVCLITIMDVLRTFDSLIPLSPQADAIGNESIMFYVFDNAFRDGSQRLGLGSAVNVLSIVIILICLFPFIRDLLKEAKAKA</sequence>
<proteinExistence type="inferred from homology"/>
<feature type="domain" description="ABC transmembrane type-1" evidence="8">
    <location>
        <begin position="63"/>
        <end position="278"/>
    </location>
</feature>
<evidence type="ECO:0000259" key="8">
    <source>
        <dbReference type="PROSITE" id="PS50928"/>
    </source>
</evidence>
<feature type="transmembrane region" description="Helical" evidence="7">
    <location>
        <begin position="257"/>
        <end position="279"/>
    </location>
</feature>
<feature type="transmembrane region" description="Helical" evidence="7">
    <location>
        <begin position="97"/>
        <end position="121"/>
    </location>
</feature>
<dbReference type="EMBL" id="PRKW01000005">
    <property type="protein sequence ID" value="PPB48753.1"/>
    <property type="molecule type" value="Genomic_DNA"/>
</dbReference>
<keyword evidence="10" id="KW-1185">Reference proteome</keyword>
<dbReference type="RefSeq" id="WP_104122154.1">
    <property type="nucleotide sequence ID" value="NZ_PRKW01000005.1"/>
</dbReference>
<dbReference type="Proteomes" id="UP000239297">
    <property type="component" value="Unassembled WGS sequence"/>
</dbReference>
<feature type="transmembrane region" description="Helical" evidence="7">
    <location>
        <begin position="195"/>
        <end position="216"/>
    </location>
</feature>
<accession>A0A2S5IW05</accession>
<feature type="transmembrane region" description="Helical" evidence="7">
    <location>
        <begin position="7"/>
        <end position="26"/>
    </location>
</feature>
<dbReference type="GO" id="GO:0005886">
    <property type="term" value="C:plasma membrane"/>
    <property type="evidence" value="ECO:0007669"/>
    <property type="project" value="UniProtKB-SubCell"/>
</dbReference>
<comment type="subcellular location">
    <subcellularLocation>
        <location evidence="1 7">Cell membrane</location>
        <topology evidence="1 7">Multi-pass membrane protein</topology>
    </subcellularLocation>
</comment>
<dbReference type="InterPro" id="IPR000515">
    <property type="entry name" value="MetI-like"/>
</dbReference>
<evidence type="ECO:0000256" key="7">
    <source>
        <dbReference type="RuleBase" id="RU363032"/>
    </source>
</evidence>